<dbReference type="PANTHER" id="PTHR11328:SF24">
    <property type="entry name" value="MAJOR FACILITATOR SUPERFAMILY (MFS) PROFILE DOMAIN-CONTAINING PROTEIN"/>
    <property type="match status" value="1"/>
</dbReference>
<evidence type="ECO:0000313" key="3">
    <source>
        <dbReference type="EMBL" id="MDQ2258051.1"/>
    </source>
</evidence>
<dbReference type="RefSeq" id="WP_257273822.1">
    <property type="nucleotide sequence ID" value="NZ_JANJQG010000009.1"/>
</dbReference>
<keyword evidence="2" id="KW-1133">Transmembrane helix</keyword>
<feature type="transmembrane region" description="Helical" evidence="2">
    <location>
        <begin position="115"/>
        <end position="137"/>
    </location>
</feature>
<feature type="transmembrane region" description="Helical" evidence="2">
    <location>
        <begin position="183"/>
        <end position="204"/>
    </location>
</feature>
<keyword evidence="4" id="KW-1185">Reference proteome</keyword>
<feature type="transmembrane region" description="Helical" evidence="2">
    <location>
        <begin position="20"/>
        <end position="40"/>
    </location>
</feature>
<feature type="transmembrane region" description="Helical" evidence="2">
    <location>
        <begin position="415"/>
        <end position="434"/>
    </location>
</feature>
<dbReference type="InterPro" id="IPR001927">
    <property type="entry name" value="Na/Gal_symport"/>
</dbReference>
<dbReference type="EMBL" id="JAVDKS010000007">
    <property type="protein sequence ID" value="MDQ2258051.1"/>
    <property type="molecule type" value="Genomic_DNA"/>
</dbReference>
<dbReference type="GO" id="GO:0005886">
    <property type="term" value="C:plasma membrane"/>
    <property type="evidence" value="ECO:0007669"/>
    <property type="project" value="TreeGrafter"/>
</dbReference>
<comment type="similarity">
    <text evidence="1">Belongs to the sodium:galactoside symporter (TC 2.A.2) family.</text>
</comment>
<dbReference type="NCBIfam" id="TIGR00792">
    <property type="entry name" value="gph"/>
    <property type="match status" value="1"/>
</dbReference>
<dbReference type="SUPFAM" id="SSF103473">
    <property type="entry name" value="MFS general substrate transporter"/>
    <property type="match status" value="1"/>
</dbReference>
<protein>
    <submittedName>
        <fullName evidence="3">Glycoside-pentoside-hexuronide (GPH):cation symporter</fullName>
    </submittedName>
</protein>
<feature type="transmembrane region" description="Helical" evidence="2">
    <location>
        <begin position="233"/>
        <end position="257"/>
    </location>
</feature>
<name>A0AAW8HAH8_9ENTR</name>
<feature type="transmembrane region" description="Helical" evidence="2">
    <location>
        <begin position="86"/>
        <end position="103"/>
    </location>
</feature>
<dbReference type="CDD" id="cd17332">
    <property type="entry name" value="MFS_MelB_like"/>
    <property type="match status" value="1"/>
</dbReference>
<gene>
    <name evidence="3" type="ORF">RBJ67_18135</name>
</gene>
<dbReference type="GO" id="GO:0008643">
    <property type="term" value="P:carbohydrate transport"/>
    <property type="evidence" value="ECO:0007669"/>
    <property type="project" value="InterPro"/>
</dbReference>
<dbReference type="Gene3D" id="1.20.1250.20">
    <property type="entry name" value="MFS general substrate transporter like domains"/>
    <property type="match status" value="2"/>
</dbReference>
<feature type="transmembrane region" description="Helical" evidence="2">
    <location>
        <begin position="46"/>
        <end position="65"/>
    </location>
</feature>
<sequence length="462" mass="50906">MMKTALAPAITLREKFCYGLGDTSANIFMGMTMMFLSIYYTDVFRLSPVAMGSLFLLARFIDAIGDPLIGLLADRTRSPRGRYRPWLLWFALPYGLSCAAVFFSPELSATGRIVYAYVTYMALVLSFSLVVVPYVSLLGAMSVDSDERIQINAIRFPLAKLAYLLCSLFVPALIALFDNDILGYRAVMCGIGVLSTLLVLICYFNTQERVPPQSVPAIGVREQFRHLLQNDQALILFAAQAVVMVMNTLKFGAAAYFVKYVLQMPATFLSLMLTAASVAGIVAPLVTGYLLRRGRIKRIPLLVYSQLASAVITLAMGFTPASAVWPHLWLFVSATLMAELIAVILWASVADVADYGFYRFGVRINGMIGGGMLFSTKAGMAVGGALVGYILAWFGYQPDNATAALPEQLPAFRVLYIWLPACCLFLTAGILRFYRLDEQKTRDVMMRAQDETGRAEAKRHGL</sequence>
<dbReference type="PANTHER" id="PTHR11328">
    <property type="entry name" value="MAJOR FACILITATOR SUPERFAMILY DOMAIN-CONTAINING PROTEIN"/>
    <property type="match status" value="1"/>
</dbReference>
<keyword evidence="2" id="KW-0472">Membrane</keyword>
<dbReference type="AlphaFoldDB" id="A0AAW8HAH8"/>
<dbReference type="InterPro" id="IPR036259">
    <property type="entry name" value="MFS_trans_sf"/>
</dbReference>
<feature type="transmembrane region" description="Helical" evidence="2">
    <location>
        <begin position="303"/>
        <end position="323"/>
    </location>
</feature>
<comment type="caution">
    <text evidence="3">The sequence shown here is derived from an EMBL/GenBank/DDBJ whole genome shotgun (WGS) entry which is preliminary data.</text>
</comment>
<feature type="transmembrane region" description="Helical" evidence="2">
    <location>
        <begin position="158"/>
        <end position="177"/>
    </location>
</feature>
<reference evidence="3 4" key="1">
    <citation type="submission" date="2023-08" db="EMBL/GenBank/DDBJ databases">
        <authorList>
            <person name="Dale J."/>
        </authorList>
    </citation>
    <scope>NUCLEOTIDE SEQUENCE [LARGE SCALE GENOMIC DNA]</scope>
    <source>
        <strain evidence="3 4">2023EL-00788</strain>
    </source>
</reference>
<keyword evidence="2" id="KW-0812">Transmembrane</keyword>
<dbReference type="Proteomes" id="UP001225042">
    <property type="component" value="Unassembled WGS sequence"/>
</dbReference>
<feature type="transmembrane region" description="Helical" evidence="2">
    <location>
        <begin position="269"/>
        <end position="291"/>
    </location>
</feature>
<accession>A0AAW8HAH8</accession>
<dbReference type="Pfam" id="PF13347">
    <property type="entry name" value="MFS_2"/>
    <property type="match status" value="1"/>
</dbReference>
<dbReference type="GO" id="GO:0006814">
    <property type="term" value="P:sodium ion transport"/>
    <property type="evidence" value="ECO:0007669"/>
    <property type="project" value="InterPro"/>
</dbReference>
<proteinExistence type="inferred from homology"/>
<organism evidence="3 4">
    <name type="scientific">Enterobacter soli</name>
    <dbReference type="NCBI Taxonomy" id="885040"/>
    <lineage>
        <taxon>Bacteria</taxon>
        <taxon>Pseudomonadati</taxon>
        <taxon>Pseudomonadota</taxon>
        <taxon>Gammaproteobacteria</taxon>
        <taxon>Enterobacterales</taxon>
        <taxon>Enterobacteriaceae</taxon>
        <taxon>Enterobacter</taxon>
    </lineage>
</organism>
<feature type="transmembrane region" description="Helical" evidence="2">
    <location>
        <begin position="374"/>
        <end position="395"/>
    </location>
</feature>
<evidence type="ECO:0000256" key="2">
    <source>
        <dbReference type="SAM" id="Phobius"/>
    </source>
</evidence>
<dbReference type="InterPro" id="IPR039672">
    <property type="entry name" value="MFS_2"/>
</dbReference>
<evidence type="ECO:0000313" key="4">
    <source>
        <dbReference type="Proteomes" id="UP001225042"/>
    </source>
</evidence>
<feature type="transmembrane region" description="Helical" evidence="2">
    <location>
        <begin position="329"/>
        <end position="353"/>
    </location>
</feature>
<evidence type="ECO:0000256" key="1">
    <source>
        <dbReference type="ARBA" id="ARBA00009617"/>
    </source>
</evidence>
<dbReference type="GO" id="GO:0015293">
    <property type="term" value="F:symporter activity"/>
    <property type="evidence" value="ECO:0007669"/>
    <property type="project" value="InterPro"/>
</dbReference>